<dbReference type="GeneID" id="113514237"/>
<dbReference type="GO" id="GO:0010181">
    <property type="term" value="F:FMN binding"/>
    <property type="evidence" value="ECO:0007669"/>
    <property type="project" value="UniProtKB-UniRule"/>
</dbReference>
<feature type="binding site" evidence="10">
    <location>
        <begin position="526"/>
        <end position="530"/>
    </location>
    <ligand>
        <name>NADP(+)</name>
        <dbReference type="ChEBI" id="CHEBI:58349"/>
    </ligand>
</feature>
<dbReference type="SUPFAM" id="SSF52218">
    <property type="entry name" value="Flavoproteins"/>
    <property type="match status" value="1"/>
</dbReference>
<dbReference type="OrthoDB" id="1856718at2759"/>
<feature type="binding site" evidence="10">
    <location>
        <begin position="60"/>
        <end position="63"/>
    </location>
    <ligand>
        <name>FMN</name>
        <dbReference type="ChEBI" id="CHEBI:58210"/>
    </ligand>
</feature>
<keyword evidence="13" id="KW-1185">Reference proteome</keyword>
<evidence type="ECO:0000256" key="5">
    <source>
        <dbReference type="ARBA" id="ARBA00022630"/>
    </source>
</evidence>
<comment type="similarity">
    <text evidence="10">Belongs to the NADPH-dependent diflavin oxidoreductase NDOR1 family.</text>
</comment>
<comment type="function">
    <text evidence="10">NADPH-dependent reductase which is a central component of the cytosolic iron-sulfur (Fe-S) protein assembly (CIA) machinery. Transfers electrons from NADPH via its FAD and FMN prosthetic groups to the [2Fe-2S] cluster of the anamorsin/DRE2 homolog, another key component of the CIA machinery. In turn, this reduced cluster provides electrons for assembly of cytosolic iron-sulfur cluster proteins.</text>
</comment>
<dbReference type="SUPFAM" id="SSF63380">
    <property type="entry name" value="Riboflavin synthase domain-like"/>
    <property type="match status" value="1"/>
</dbReference>
<comment type="similarity">
    <text evidence="10">In the N-terminal section; belongs to the flavodoxin family.</text>
</comment>
<keyword evidence="4 10" id="KW-0963">Cytoplasm</keyword>
<dbReference type="InterPro" id="IPR028879">
    <property type="entry name" value="NDOR1"/>
</dbReference>
<accession>A0A6J1WI75</accession>
<dbReference type="HAMAP" id="MF_03178">
    <property type="entry name" value="NDOR1"/>
    <property type="match status" value="1"/>
</dbReference>
<comment type="caution">
    <text evidence="10">Lacks conserved residue(s) required for the propagation of feature annotation.</text>
</comment>
<comment type="subcellular location">
    <subcellularLocation>
        <location evidence="3 10">Cytoplasm</location>
    </subcellularLocation>
</comment>
<sequence length="600" mass="69527">MCDSARILVLYATQTFTAQEMAERIWRSLKILGFRGPVQAMDDYPISKLIHEEFALFVCATTGQGDEPDNMKKFWKFLLRKNLPSNSLIKLKYGVLGLGDSSYTKFNFVGKKLHKRLMQLGATPLLDIGLCDYQHDLGHDAVMKPWVENFYSILKRFYPDIKTDNLVNKFVPRWKVSLIRDDQTLVTSCMSKDIYYANGNVDNFLDTTLFELESNVRTTDESHFQDVRLMTFKTVNSVLNYKPGDVFNIRPRNRKEDIDELFNIFQLHDIDIKPNFRLLVEELHEDMPVPDFLHTPLTLYEIAEQYWDLRAYPTQYVFSLLALVSRDKLEKDKCRELSSPEGQEDWLNYCRRPKRTILEVLHDFHKSASELSIDILFELFSTIKPRSFSIASSCLPSSGRNVELLVAVVKYYTNLKKVRLGLCSNWLAGLNPGDKVYAWIKKGTFVFPQDKNIPNILIGPGTGLAPFRSLLQECDIQDTLNKQTMHLFFGCRYKDKDYHCRNELEMLVANGKLSLYCAFSRDQEEKIYVQHKIIEYKNDLWCLINTEKASIFLSGNAKNMPDNVREAIVEVIASGGHSTEDAKEILKNMERDGRFQTETW</sequence>
<dbReference type="PROSITE" id="PS50902">
    <property type="entry name" value="FLAVODOXIN_LIKE"/>
    <property type="match status" value="1"/>
</dbReference>
<evidence type="ECO:0000256" key="3">
    <source>
        <dbReference type="ARBA" id="ARBA00004496"/>
    </source>
</evidence>
<dbReference type="GO" id="GO:0050660">
    <property type="term" value="F:flavin adenine dinucleotide binding"/>
    <property type="evidence" value="ECO:0007669"/>
    <property type="project" value="UniProtKB-UniRule"/>
</dbReference>
<proteinExistence type="inferred from homology"/>
<dbReference type="Pfam" id="PF00175">
    <property type="entry name" value="NAD_binding_1"/>
    <property type="match status" value="1"/>
</dbReference>
<gene>
    <name evidence="14" type="primary">LOC113514237</name>
</gene>
<dbReference type="Gene3D" id="2.40.30.10">
    <property type="entry name" value="Translation factors"/>
    <property type="match status" value="1"/>
</dbReference>
<dbReference type="Gene3D" id="3.40.50.360">
    <property type="match status" value="1"/>
</dbReference>
<dbReference type="InterPro" id="IPR003097">
    <property type="entry name" value="CysJ-like_FAD-binding"/>
</dbReference>
<evidence type="ECO:0000256" key="4">
    <source>
        <dbReference type="ARBA" id="ARBA00022490"/>
    </source>
</evidence>
<dbReference type="FunFam" id="3.40.50.360:FF:000015">
    <property type="entry name" value="NADPH-dependent diflavin oxidoreductase 1"/>
    <property type="match status" value="1"/>
</dbReference>
<dbReference type="GO" id="GO:0050661">
    <property type="term" value="F:NADP binding"/>
    <property type="evidence" value="ECO:0007669"/>
    <property type="project" value="UniProtKB-UniRule"/>
</dbReference>
<feature type="binding site" evidence="10">
    <location>
        <position position="600"/>
    </location>
    <ligand>
        <name>FAD</name>
        <dbReference type="ChEBI" id="CHEBI:57692"/>
    </ligand>
</feature>
<organism evidence="13 14">
    <name type="scientific">Galleria mellonella</name>
    <name type="common">Greater wax moth</name>
    <dbReference type="NCBI Taxonomy" id="7137"/>
    <lineage>
        <taxon>Eukaryota</taxon>
        <taxon>Metazoa</taxon>
        <taxon>Ecdysozoa</taxon>
        <taxon>Arthropoda</taxon>
        <taxon>Hexapoda</taxon>
        <taxon>Insecta</taxon>
        <taxon>Pterygota</taxon>
        <taxon>Neoptera</taxon>
        <taxon>Endopterygota</taxon>
        <taxon>Lepidoptera</taxon>
        <taxon>Glossata</taxon>
        <taxon>Ditrysia</taxon>
        <taxon>Pyraloidea</taxon>
        <taxon>Pyralidae</taxon>
        <taxon>Galleriinae</taxon>
        <taxon>Galleria</taxon>
    </lineage>
</organism>
<keyword evidence="8 10" id="KW-0521">NADP</keyword>
<comment type="cofactor">
    <cofactor evidence="1 10">
        <name>FMN</name>
        <dbReference type="ChEBI" id="CHEBI:58210"/>
    </cofactor>
</comment>
<comment type="cofactor">
    <cofactor evidence="2 10">
        <name>FAD</name>
        <dbReference type="ChEBI" id="CHEBI:57692"/>
    </cofactor>
</comment>
<dbReference type="AlphaFoldDB" id="A0A6J1WI75"/>
<evidence type="ECO:0000259" key="11">
    <source>
        <dbReference type="PROSITE" id="PS50902"/>
    </source>
</evidence>
<evidence type="ECO:0000256" key="9">
    <source>
        <dbReference type="ARBA" id="ARBA00023002"/>
    </source>
</evidence>
<evidence type="ECO:0000313" key="13">
    <source>
        <dbReference type="Proteomes" id="UP001652740"/>
    </source>
</evidence>
<dbReference type="InterPro" id="IPR029039">
    <property type="entry name" value="Flavoprotein-like_sf"/>
</dbReference>
<dbReference type="GO" id="GO:0016651">
    <property type="term" value="F:oxidoreductase activity, acting on NAD(P)H"/>
    <property type="evidence" value="ECO:0007669"/>
    <property type="project" value="UniProtKB-UniRule"/>
</dbReference>
<dbReference type="FunCoup" id="A0A6J1WI75">
    <property type="interactions" value="1304"/>
</dbReference>
<dbReference type="GO" id="GO:0016226">
    <property type="term" value="P:iron-sulfur cluster assembly"/>
    <property type="evidence" value="ECO:0007669"/>
    <property type="project" value="UniProtKB-UniRule"/>
</dbReference>
<protein>
    <recommendedName>
        <fullName evidence="10">NADPH-dependent diflavin oxidoreductase 1</fullName>
        <ecNumber evidence="10">1.18.1.-</ecNumber>
    </recommendedName>
    <alternativeName>
        <fullName evidence="10">NADPH-dependent FMN and FAD-containing oxidoreductase</fullName>
    </alternativeName>
</protein>
<dbReference type="PROSITE" id="PS51384">
    <property type="entry name" value="FAD_FR"/>
    <property type="match status" value="1"/>
</dbReference>
<dbReference type="PANTHER" id="PTHR19384">
    <property type="entry name" value="NITRIC OXIDE SYNTHASE-RELATED"/>
    <property type="match status" value="1"/>
</dbReference>
<dbReference type="InterPro" id="IPR039261">
    <property type="entry name" value="FNR_nucleotide-bd"/>
</dbReference>
<keyword evidence="5 10" id="KW-0285">Flavoprotein</keyword>
<dbReference type="InterPro" id="IPR001094">
    <property type="entry name" value="Flavdoxin-like"/>
</dbReference>
<evidence type="ECO:0000256" key="1">
    <source>
        <dbReference type="ARBA" id="ARBA00001917"/>
    </source>
</evidence>
<dbReference type="SUPFAM" id="SSF52343">
    <property type="entry name" value="Ferredoxin reductase-like, C-terminal NADP-linked domain"/>
    <property type="match status" value="1"/>
</dbReference>
<reference evidence="14" key="1">
    <citation type="submission" date="2025-08" db="UniProtKB">
        <authorList>
            <consortium name="RefSeq"/>
        </authorList>
    </citation>
    <scope>IDENTIFICATION</scope>
    <source>
        <tissue evidence="14">Whole larvae</tissue>
    </source>
</reference>
<dbReference type="KEGG" id="gmw:113514237"/>
<dbReference type="Pfam" id="PF00258">
    <property type="entry name" value="Flavodoxin_1"/>
    <property type="match status" value="1"/>
</dbReference>
<name>A0A6J1WI75_GALME</name>
<feature type="binding site" evidence="10">
    <location>
        <position position="462"/>
    </location>
    <ligand>
        <name>NADP(+)</name>
        <dbReference type="ChEBI" id="CHEBI:58349"/>
    </ligand>
</feature>
<evidence type="ECO:0000256" key="8">
    <source>
        <dbReference type="ARBA" id="ARBA00022857"/>
    </source>
</evidence>
<evidence type="ECO:0000313" key="14">
    <source>
        <dbReference type="RefSeq" id="XP_026754063.1"/>
    </source>
</evidence>
<keyword evidence="7 10" id="KW-0274">FAD</keyword>
<dbReference type="GO" id="GO:0005829">
    <property type="term" value="C:cytosol"/>
    <property type="evidence" value="ECO:0007669"/>
    <property type="project" value="TreeGrafter"/>
</dbReference>
<evidence type="ECO:0000256" key="10">
    <source>
        <dbReference type="HAMAP-Rule" id="MF_03178"/>
    </source>
</evidence>
<feature type="binding site" evidence="10">
    <location>
        <begin position="421"/>
        <end position="424"/>
    </location>
    <ligand>
        <name>FAD</name>
        <dbReference type="ChEBI" id="CHEBI:57692"/>
    </ligand>
</feature>
<dbReference type="InterPro" id="IPR001709">
    <property type="entry name" value="Flavoprot_Pyr_Nucl_cyt_Rdtase"/>
</dbReference>
<dbReference type="PRINTS" id="PR00371">
    <property type="entry name" value="FPNCR"/>
</dbReference>
<dbReference type="GO" id="GO:0005634">
    <property type="term" value="C:nucleus"/>
    <property type="evidence" value="ECO:0007669"/>
    <property type="project" value="UniProtKB-ARBA"/>
</dbReference>
<feature type="binding site" evidence="10">
    <location>
        <begin position="520"/>
        <end position="521"/>
    </location>
    <ligand>
        <name>NADP(+)</name>
        <dbReference type="ChEBI" id="CHEBI:58349"/>
    </ligand>
</feature>
<keyword evidence="9 10" id="KW-0560">Oxidoreductase</keyword>
<dbReference type="GO" id="GO:0160246">
    <property type="term" value="F:NADPH-iron-sulfur [2Fe-2S] protein oxidoreductase activity"/>
    <property type="evidence" value="ECO:0007669"/>
    <property type="project" value="InterPro"/>
</dbReference>
<feature type="domain" description="Flavodoxin-like" evidence="11">
    <location>
        <begin position="7"/>
        <end position="151"/>
    </location>
</feature>
<dbReference type="InParanoid" id="A0A6J1WI75"/>
<dbReference type="InterPro" id="IPR023173">
    <property type="entry name" value="NADPH_Cyt_P450_Rdtase_alpha"/>
</dbReference>
<dbReference type="InterPro" id="IPR001433">
    <property type="entry name" value="OxRdtase_FAD/NAD-bd"/>
</dbReference>
<dbReference type="PRINTS" id="PR00369">
    <property type="entry name" value="FLAVODOXIN"/>
</dbReference>
<feature type="binding site" evidence="10">
    <location>
        <begin position="98"/>
        <end position="107"/>
    </location>
    <ligand>
        <name>FMN</name>
        <dbReference type="ChEBI" id="CHEBI:58210"/>
    </ligand>
</feature>
<comment type="catalytic activity">
    <reaction evidence="10">
        <text>2 oxidized [2Fe-2S]-[protein] + NADPH = 2 reduced [2Fe-2S]-[protein] + NADP(+) + H(+)</text>
        <dbReference type="Rhea" id="RHEA:67716"/>
        <dbReference type="Rhea" id="RHEA-COMP:17327"/>
        <dbReference type="Rhea" id="RHEA-COMP:17328"/>
        <dbReference type="ChEBI" id="CHEBI:15378"/>
        <dbReference type="ChEBI" id="CHEBI:33737"/>
        <dbReference type="ChEBI" id="CHEBI:33738"/>
        <dbReference type="ChEBI" id="CHEBI:57783"/>
        <dbReference type="ChEBI" id="CHEBI:58349"/>
    </reaction>
</comment>
<dbReference type="PANTHER" id="PTHR19384:SF10">
    <property type="entry name" value="NADPH-DEPENDENT DIFLAVIN OXIDOREDUCTASE 1"/>
    <property type="match status" value="1"/>
</dbReference>
<dbReference type="InterPro" id="IPR008254">
    <property type="entry name" value="Flavodoxin/NO_synth"/>
</dbReference>
<dbReference type="Pfam" id="PF00667">
    <property type="entry name" value="FAD_binding_1"/>
    <property type="match status" value="1"/>
</dbReference>
<dbReference type="EC" id="1.18.1.-" evidence="10"/>
<feature type="binding site" evidence="10">
    <location>
        <begin position="386"/>
        <end position="389"/>
    </location>
    <ligand>
        <name>FAD</name>
        <dbReference type="ChEBI" id="CHEBI:57692"/>
    </ligand>
</feature>
<evidence type="ECO:0000256" key="2">
    <source>
        <dbReference type="ARBA" id="ARBA00001974"/>
    </source>
</evidence>
<dbReference type="Proteomes" id="UP001652740">
    <property type="component" value="Unplaced"/>
</dbReference>
<keyword evidence="6 10" id="KW-0288">FMN</keyword>
<evidence type="ECO:0000256" key="7">
    <source>
        <dbReference type="ARBA" id="ARBA00022827"/>
    </source>
</evidence>
<comment type="similarity">
    <text evidence="10">In the C-terminal section; belongs to the flavoprotein pyridine nucleotide cytochrome reductase family.</text>
</comment>
<feature type="domain" description="FAD-binding FR-type" evidence="12">
    <location>
        <begin position="205"/>
        <end position="448"/>
    </location>
</feature>
<dbReference type="InterPro" id="IPR017938">
    <property type="entry name" value="Riboflavin_synthase-like_b-brl"/>
</dbReference>
<dbReference type="RefSeq" id="XP_026754063.1">
    <property type="nucleotide sequence ID" value="XM_026898262.3"/>
</dbReference>
<dbReference type="InterPro" id="IPR017927">
    <property type="entry name" value="FAD-bd_FR_type"/>
</dbReference>
<evidence type="ECO:0000259" key="12">
    <source>
        <dbReference type="PROSITE" id="PS51384"/>
    </source>
</evidence>
<evidence type="ECO:0000256" key="6">
    <source>
        <dbReference type="ARBA" id="ARBA00022643"/>
    </source>
</evidence>
<dbReference type="Gene3D" id="1.20.990.10">
    <property type="entry name" value="NADPH-cytochrome p450 Reductase, Chain A, domain 3"/>
    <property type="match status" value="1"/>
</dbReference>
<dbReference type="Gene3D" id="3.40.50.80">
    <property type="entry name" value="Nucleotide-binding domain of ferredoxin-NADP reductase (FNR) module"/>
    <property type="match status" value="1"/>
</dbReference>
<dbReference type="FunFam" id="3.40.50.80:FF:000030">
    <property type="entry name" value="NADPH-dependent diflavin oxidoreductase 1"/>
    <property type="match status" value="1"/>
</dbReference>